<dbReference type="AlphaFoldDB" id="A0AA38C1Y7"/>
<dbReference type="PANTHER" id="PTHR11439">
    <property type="entry name" value="GAG-POL-RELATED RETROTRANSPOSON"/>
    <property type="match status" value="1"/>
</dbReference>
<feature type="non-terminal residue" evidence="1">
    <location>
        <position position="1"/>
    </location>
</feature>
<reference evidence="1 2" key="1">
    <citation type="journal article" date="2021" name="Nat. Plants">
        <title>The Taxus genome provides insights into paclitaxel biosynthesis.</title>
        <authorList>
            <person name="Xiong X."/>
            <person name="Gou J."/>
            <person name="Liao Q."/>
            <person name="Li Y."/>
            <person name="Zhou Q."/>
            <person name="Bi G."/>
            <person name="Li C."/>
            <person name="Du R."/>
            <person name="Wang X."/>
            <person name="Sun T."/>
            <person name="Guo L."/>
            <person name="Liang H."/>
            <person name="Lu P."/>
            <person name="Wu Y."/>
            <person name="Zhang Z."/>
            <person name="Ro D.K."/>
            <person name="Shang Y."/>
            <person name="Huang S."/>
            <person name="Yan J."/>
        </authorList>
    </citation>
    <scope>NUCLEOTIDE SEQUENCE [LARGE SCALE GENOMIC DNA]</scope>
    <source>
        <strain evidence="1">Ta-2019</strain>
    </source>
</reference>
<evidence type="ECO:0000313" key="1">
    <source>
        <dbReference type="EMBL" id="KAH9292550.1"/>
    </source>
</evidence>
<dbReference type="Proteomes" id="UP000824469">
    <property type="component" value="Unassembled WGS sequence"/>
</dbReference>
<evidence type="ECO:0000313" key="2">
    <source>
        <dbReference type="Proteomes" id="UP000824469"/>
    </source>
</evidence>
<comment type="caution">
    <text evidence="1">The sequence shown here is derived from an EMBL/GenBank/DDBJ whole genome shotgun (WGS) entry which is preliminary data.</text>
</comment>
<dbReference type="OMA" id="IWLRRII"/>
<gene>
    <name evidence="1" type="ORF">KI387_042265</name>
</gene>
<sequence>SDNAGSIDDRKSTSGYTFHFGTGVVSWASKKQPIVTLSLVEAEYVAAIGAACQAVWMRRVLTDLQQKQEEATQIFCDKNSAIALSKNH</sequence>
<keyword evidence="2" id="KW-1185">Reference proteome</keyword>
<name>A0AA38C1Y7_TAXCH</name>
<dbReference type="PANTHER" id="PTHR11439:SF483">
    <property type="entry name" value="PEPTIDE SYNTHASE GLIP-LIKE, PUTATIVE (AFU_ORTHOLOGUE AFUA_3G12920)-RELATED"/>
    <property type="match status" value="1"/>
</dbReference>
<accession>A0AA38C1Y7</accession>
<dbReference type="EMBL" id="JAHRHJ020002930">
    <property type="protein sequence ID" value="KAH9292550.1"/>
    <property type="molecule type" value="Genomic_DNA"/>
</dbReference>
<proteinExistence type="predicted"/>
<organism evidence="1 2">
    <name type="scientific">Taxus chinensis</name>
    <name type="common">Chinese yew</name>
    <name type="synonym">Taxus wallichiana var. chinensis</name>
    <dbReference type="NCBI Taxonomy" id="29808"/>
    <lineage>
        <taxon>Eukaryota</taxon>
        <taxon>Viridiplantae</taxon>
        <taxon>Streptophyta</taxon>
        <taxon>Embryophyta</taxon>
        <taxon>Tracheophyta</taxon>
        <taxon>Spermatophyta</taxon>
        <taxon>Pinopsida</taxon>
        <taxon>Pinidae</taxon>
        <taxon>Conifers II</taxon>
        <taxon>Cupressales</taxon>
        <taxon>Taxaceae</taxon>
        <taxon>Taxus</taxon>
    </lineage>
</organism>
<dbReference type="CDD" id="cd09272">
    <property type="entry name" value="RNase_HI_RT_Ty1"/>
    <property type="match status" value="1"/>
</dbReference>
<feature type="non-terminal residue" evidence="1">
    <location>
        <position position="88"/>
    </location>
</feature>
<protein>
    <submittedName>
        <fullName evidence="1">Uncharacterized protein</fullName>
    </submittedName>
</protein>